<dbReference type="Pfam" id="PF00437">
    <property type="entry name" value="T2SSE"/>
    <property type="match status" value="1"/>
</dbReference>
<dbReference type="InterPro" id="IPR001482">
    <property type="entry name" value="T2SS/T4SS_dom"/>
</dbReference>
<organism evidence="3 4">
    <name type="scientific">Acinetobacter qingfengensis</name>
    <dbReference type="NCBI Taxonomy" id="1262585"/>
    <lineage>
        <taxon>Bacteria</taxon>
        <taxon>Pseudomonadati</taxon>
        <taxon>Pseudomonadota</taxon>
        <taxon>Gammaproteobacteria</taxon>
        <taxon>Moraxellales</taxon>
        <taxon>Moraxellaceae</taxon>
        <taxon>Acinetobacter</taxon>
    </lineage>
</organism>
<reference evidence="3 4" key="1">
    <citation type="submission" date="2016-09" db="EMBL/GenBank/DDBJ databases">
        <authorList>
            <person name="Capua I."/>
            <person name="De Benedictis P."/>
            <person name="Joannis T."/>
            <person name="Lombin L.H."/>
            <person name="Cattoli G."/>
        </authorList>
    </citation>
    <scope>NUCLEOTIDE SEQUENCE [LARGE SCALE GENOMIC DNA]</scope>
    <source>
        <strain evidence="3 4">ANC 4671</strain>
    </source>
</reference>
<dbReference type="STRING" id="1262585.BJI46_08365"/>
<dbReference type="InterPro" id="IPR050921">
    <property type="entry name" value="T4SS_GSP_E_ATPase"/>
</dbReference>
<comment type="caution">
    <text evidence="3">The sequence shown here is derived from an EMBL/GenBank/DDBJ whole genome shotgun (WGS) entry which is preliminary data.</text>
</comment>
<dbReference type="Gene3D" id="3.40.50.300">
    <property type="entry name" value="P-loop containing nucleotide triphosphate hydrolases"/>
    <property type="match status" value="1"/>
</dbReference>
<dbReference type="SMART" id="SM00382">
    <property type="entry name" value="AAA"/>
    <property type="match status" value="1"/>
</dbReference>
<dbReference type="OrthoDB" id="9804785at2"/>
<evidence type="ECO:0000313" key="3">
    <source>
        <dbReference type="EMBL" id="OEY97758.1"/>
    </source>
</evidence>
<gene>
    <name evidence="3" type="ORF">BJI46_08365</name>
</gene>
<dbReference type="EMBL" id="MKKK01000004">
    <property type="protein sequence ID" value="OEY97758.1"/>
    <property type="molecule type" value="Genomic_DNA"/>
</dbReference>
<accession>A0A1E7REH6</accession>
<dbReference type="GO" id="GO:0005524">
    <property type="term" value="F:ATP binding"/>
    <property type="evidence" value="ECO:0007669"/>
    <property type="project" value="InterPro"/>
</dbReference>
<dbReference type="AlphaFoldDB" id="A0A1E7REH6"/>
<feature type="domain" description="AAA+ ATPase" evidence="2">
    <location>
        <begin position="123"/>
        <end position="248"/>
    </location>
</feature>
<dbReference type="NCBIfam" id="TIGR01420">
    <property type="entry name" value="pilT_fam"/>
    <property type="match status" value="1"/>
</dbReference>
<evidence type="ECO:0000313" key="4">
    <source>
        <dbReference type="Proteomes" id="UP000185895"/>
    </source>
</evidence>
<keyword evidence="4" id="KW-1185">Reference proteome</keyword>
<sequence length="372" mass="41857">MDFNDLLLMMMEKNASDLFISADVEPSMKINGQINPVIKNKLTGATILQLMRSIMTEKQWQEFNQTHECNFAITDRDKTSRFRVSAFQQRDLPGMVLRKIETRIPTPEALKLPPILKELCMAKRGIVLFVGGTGTGKSTSLAALVGYRNQSSRGHIITIEDPIEFVHQHAGCIITQREVGIDTESFEIALKNTLRQAPDVILIGEIRSREVMEYAVAFAETGHLVFATLHANNANQALDRIIHFFGADRHNQLYMDLSLNLKAIVAQQLIPNKDGNGRRAAVEVMINSPLMSDYIRKGEIHELKDLMKRSRELGMQTFDQALFDLYREGSISYENALKHADAPNDLRLQIKLGESDAKSLLNGTKGLSLEDY</sequence>
<dbReference type="CDD" id="cd01131">
    <property type="entry name" value="PilT"/>
    <property type="match status" value="1"/>
</dbReference>
<proteinExistence type="inferred from homology"/>
<name>A0A1E7REH6_9GAMM</name>
<comment type="similarity">
    <text evidence="1">Belongs to the GSP E family.</text>
</comment>
<dbReference type="InterPro" id="IPR027417">
    <property type="entry name" value="P-loop_NTPase"/>
</dbReference>
<dbReference type="FunFam" id="3.40.50.300:FF:001116">
    <property type="entry name" value="Type IV pili twitching motility protein PilT"/>
    <property type="match status" value="1"/>
</dbReference>
<dbReference type="GO" id="GO:0016887">
    <property type="term" value="F:ATP hydrolysis activity"/>
    <property type="evidence" value="ECO:0007669"/>
    <property type="project" value="InterPro"/>
</dbReference>
<evidence type="ECO:0000256" key="1">
    <source>
        <dbReference type="ARBA" id="ARBA00006611"/>
    </source>
</evidence>
<dbReference type="PANTHER" id="PTHR30486">
    <property type="entry name" value="TWITCHING MOTILITY PROTEIN PILT"/>
    <property type="match status" value="1"/>
</dbReference>
<evidence type="ECO:0000259" key="2">
    <source>
        <dbReference type="SMART" id="SM00382"/>
    </source>
</evidence>
<dbReference type="Proteomes" id="UP000185895">
    <property type="component" value="Unassembled WGS sequence"/>
</dbReference>
<dbReference type="PANTHER" id="PTHR30486:SF12">
    <property type="entry name" value="TYPE IV PILUS ATPASE PILU"/>
    <property type="match status" value="1"/>
</dbReference>
<dbReference type="InterPro" id="IPR003593">
    <property type="entry name" value="AAA+_ATPase"/>
</dbReference>
<dbReference type="SUPFAM" id="SSF52540">
    <property type="entry name" value="P-loop containing nucleoside triphosphate hydrolases"/>
    <property type="match status" value="1"/>
</dbReference>
<dbReference type="InterPro" id="IPR006321">
    <property type="entry name" value="PilT/PilU"/>
</dbReference>
<protein>
    <submittedName>
        <fullName evidence="3">Type IV pili twitching motility protein PilT</fullName>
    </submittedName>
</protein>
<dbReference type="RefSeq" id="WP_070068823.1">
    <property type="nucleotide sequence ID" value="NZ_MKKK01000004.1"/>
</dbReference>
<dbReference type="Gene3D" id="3.30.450.90">
    <property type="match status" value="1"/>
</dbReference>